<feature type="signal peptide" evidence="1">
    <location>
        <begin position="1"/>
        <end position="20"/>
    </location>
</feature>
<sequence>MKLNFTLFANLVLFSFISNAQVGIGTTAPDPSTILHLESSSKGFLLPRVALNSAADASTITSPANGLIVYNTGLGGLTTEGIYQWKGSNWNLILDAGTVLNGDVKGSIGSNVVTALQNVPVSTVTPTTNQILRFNGTEWVPSNDVSSQNWLLGGNSATNPSTNFLGTIDDVKMQLRSNNQNVLEFGNRGTLGLVQGITDYTDPNQKVTHVKSALQFEAPGASFYKPLFFVDSDGNFKLKGSAAGTDFFSLGSAGTSNNGSLEFQIGDDGNEPIVFKKYNYNTATYVEMMRMQGTGLNTNVRVGINTSGAVANSTLQVVGSQSNSITSFSSANPTINDTHYTVVLHAGVSGTVTLPSASTCVGRIYCIRNTSGSALNISAYRNLSNASVTVLSNATLIQIQSDGANWLQIR</sequence>
<gene>
    <name evidence="2" type="ORF">ACFFVF_18715</name>
</gene>
<keyword evidence="3" id="KW-1185">Reference proteome</keyword>
<proteinExistence type="predicted"/>
<evidence type="ECO:0000256" key="1">
    <source>
        <dbReference type="SAM" id="SignalP"/>
    </source>
</evidence>
<evidence type="ECO:0000313" key="3">
    <source>
        <dbReference type="Proteomes" id="UP001589607"/>
    </source>
</evidence>
<comment type="caution">
    <text evidence="2">The sequence shown here is derived from an EMBL/GenBank/DDBJ whole genome shotgun (WGS) entry which is preliminary data.</text>
</comment>
<keyword evidence="1" id="KW-0732">Signal</keyword>
<accession>A0ABV5GT27</accession>
<reference evidence="2 3" key="1">
    <citation type="submission" date="2024-09" db="EMBL/GenBank/DDBJ databases">
        <authorList>
            <person name="Sun Q."/>
            <person name="Mori K."/>
        </authorList>
    </citation>
    <scope>NUCLEOTIDE SEQUENCE [LARGE SCALE GENOMIC DNA]</scope>
    <source>
        <strain evidence="2 3">CECT 7955</strain>
    </source>
</reference>
<organism evidence="2 3">
    <name type="scientific">Flavobacterium jumunjinense</name>
    <dbReference type="NCBI Taxonomy" id="998845"/>
    <lineage>
        <taxon>Bacteria</taxon>
        <taxon>Pseudomonadati</taxon>
        <taxon>Bacteroidota</taxon>
        <taxon>Flavobacteriia</taxon>
        <taxon>Flavobacteriales</taxon>
        <taxon>Flavobacteriaceae</taxon>
        <taxon>Flavobacterium</taxon>
    </lineage>
</organism>
<protein>
    <submittedName>
        <fullName evidence="2">Uncharacterized protein</fullName>
    </submittedName>
</protein>
<dbReference type="EMBL" id="JBHMEY010000094">
    <property type="protein sequence ID" value="MFB9098544.1"/>
    <property type="molecule type" value="Genomic_DNA"/>
</dbReference>
<dbReference type="Proteomes" id="UP001589607">
    <property type="component" value="Unassembled WGS sequence"/>
</dbReference>
<name>A0ABV5GT27_9FLAO</name>
<dbReference type="RefSeq" id="WP_236452755.1">
    <property type="nucleotide sequence ID" value="NZ_CBCSGE010000001.1"/>
</dbReference>
<feature type="chain" id="PRO_5046673464" evidence="1">
    <location>
        <begin position="21"/>
        <end position="410"/>
    </location>
</feature>
<evidence type="ECO:0000313" key="2">
    <source>
        <dbReference type="EMBL" id="MFB9098544.1"/>
    </source>
</evidence>